<organism evidence="1">
    <name type="scientific">Mytilinidion resinicola</name>
    <dbReference type="NCBI Taxonomy" id="574789"/>
    <lineage>
        <taxon>Eukaryota</taxon>
        <taxon>Fungi</taxon>
        <taxon>Dikarya</taxon>
        <taxon>Ascomycota</taxon>
        <taxon>Pezizomycotina</taxon>
        <taxon>Dothideomycetes</taxon>
        <taxon>Pleosporomycetidae</taxon>
        <taxon>Mytilinidiales</taxon>
        <taxon>Mytilinidiaceae</taxon>
        <taxon>Mytilinidion</taxon>
    </lineage>
</organism>
<accession>A0A6A6YBX2</accession>
<reference evidence="1 3" key="1">
    <citation type="journal article" date="2020" name="Stud. Mycol.">
        <title>101 Dothideomycetes genomes: a test case for predicting lifestyles and emergence of pathogens.</title>
        <authorList>
            <person name="Haridas S."/>
            <person name="Albert R."/>
            <person name="Binder M."/>
            <person name="Bloem J."/>
            <person name="Labutti K."/>
            <person name="Salamov A."/>
            <person name="Andreopoulos B."/>
            <person name="Baker S."/>
            <person name="Barry K."/>
            <person name="Bills G."/>
            <person name="Bluhm B."/>
            <person name="Cannon C."/>
            <person name="Castanera R."/>
            <person name="Culley D."/>
            <person name="Daum C."/>
            <person name="Ezra D."/>
            <person name="Gonzalez J."/>
            <person name="Henrissat B."/>
            <person name="Kuo A."/>
            <person name="Liang C."/>
            <person name="Lipzen A."/>
            <person name="Lutzoni F."/>
            <person name="Magnuson J."/>
            <person name="Mondo S."/>
            <person name="Nolan M."/>
            <person name="Ohm R."/>
            <person name="Pangilinan J."/>
            <person name="Park H.-J."/>
            <person name="Ramirez L."/>
            <person name="Alfaro M."/>
            <person name="Sun H."/>
            <person name="Tritt A."/>
            <person name="Yoshinaga Y."/>
            <person name="Zwiers L.-H."/>
            <person name="Turgeon B."/>
            <person name="Goodwin S."/>
            <person name="Spatafora J."/>
            <person name="Crous P."/>
            <person name="Grigoriev I."/>
        </authorList>
    </citation>
    <scope>NUCLEOTIDE SEQUENCE</scope>
    <source>
        <strain evidence="1 3">CBS 304.34</strain>
    </source>
</reference>
<dbReference type="Proteomes" id="UP000504636">
    <property type="component" value="Unplaced"/>
</dbReference>
<sequence>KRLANPTVNRRLTAWPKGPVEMGQVGVRFDYDGKVVKDGVTCHQYNMQPNAGKVSSSTVRWREANGGTHAVMTEVLIKENTSQEEEVKEAVDEAGNAVEEV</sequence>
<protein>
    <submittedName>
        <fullName evidence="1 3">Uncharacterized protein</fullName>
    </submittedName>
</protein>
<evidence type="ECO:0000313" key="1">
    <source>
        <dbReference type="EMBL" id="KAF2806078.1"/>
    </source>
</evidence>
<dbReference type="RefSeq" id="XP_033573042.1">
    <property type="nucleotide sequence ID" value="XM_033715930.1"/>
</dbReference>
<dbReference type="OrthoDB" id="2787676at2759"/>
<keyword evidence="2" id="KW-1185">Reference proteome</keyword>
<dbReference type="AlphaFoldDB" id="A0A6A6YBX2"/>
<reference evidence="3" key="2">
    <citation type="submission" date="2020-04" db="EMBL/GenBank/DDBJ databases">
        <authorList>
            <consortium name="NCBI Genome Project"/>
        </authorList>
    </citation>
    <scope>NUCLEOTIDE SEQUENCE</scope>
    <source>
        <strain evidence="3">CBS 304.34</strain>
    </source>
</reference>
<name>A0A6A6YBX2_9PEZI</name>
<feature type="non-terminal residue" evidence="1">
    <location>
        <position position="1"/>
    </location>
</feature>
<reference evidence="3" key="3">
    <citation type="submission" date="2025-04" db="UniProtKB">
        <authorList>
            <consortium name="RefSeq"/>
        </authorList>
    </citation>
    <scope>IDENTIFICATION</scope>
    <source>
        <strain evidence="3">CBS 304.34</strain>
    </source>
</reference>
<evidence type="ECO:0000313" key="2">
    <source>
        <dbReference type="Proteomes" id="UP000504636"/>
    </source>
</evidence>
<dbReference type="EMBL" id="MU003708">
    <property type="protein sequence ID" value="KAF2806078.1"/>
    <property type="molecule type" value="Genomic_DNA"/>
</dbReference>
<gene>
    <name evidence="1 3" type="ORF">BDZ99DRAFT_395049</name>
</gene>
<dbReference type="GeneID" id="54456823"/>
<proteinExistence type="predicted"/>
<evidence type="ECO:0000313" key="3">
    <source>
        <dbReference type="RefSeq" id="XP_033573042.1"/>
    </source>
</evidence>